<dbReference type="AlphaFoldDB" id="A0A1H0E7V0"/>
<sequence length="63" mass="7021">MAEDKKQCKTESSLSIDSLEAHDVLEGAEPWEPIETKLVLWSFAIAVVVLLIGLWFVPSSILH</sequence>
<evidence type="ECO:0000313" key="2">
    <source>
        <dbReference type="EMBL" id="SDN78500.1"/>
    </source>
</evidence>
<organism evidence="2 3">
    <name type="scientific">Desulfonauticus submarinus</name>
    <dbReference type="NCBI Taxonomy" id="206665"/>
    <lineage>
        <taxon>Bacteria</taxon>
        <taxon>Pseudomonadati</taxon>
        <taxon>Thermodesulfobacteriota</taxon>
        <taxon>Desulfovibrionia</taxon>
        <taxon>Desulfovibrionales</taxon>
        <taxon>Desulfonauticaceae</taxon>
        <taxon>Desulfonauticus</taxon>
    </lineage>
</organism>
<gene>
    <name evidence="2" type="ORF">SAMN04488516_10714</name>
</gene>
<protein>
    <submittedName>
        <fullName evidence="2">Uncharacterized protein</fullName>
    </submittedName>
</protein>
<dbReference type="EMBL" id="FNIN01000007">
    <property type="protein sequence ID" value="SDN78500.1"/>
    <property type="molecule type" value="Genomic_DNA"/>
</dbReference>
<keyword evidence="1" id="KW-0472">Membrane</keyword>
<evidence type="ECO:0000313" key="3">
    <source>
        <dbReference type="Proteomes" id="UP000199602"/>
    </source>
</evidence>
<keyword evidence="1" id="KW-1133">Transmembrane helix</keyword>
<keyword evidence="3" id="KW-1185">Reference proteome</keyword>
<accession>A0A1H0E7V0</accession>
<dbReference type="Proteomes" id="UP000199602">
    <property type="component" value="Unassembled WGS sequence"/>
</dbReference>
<name>A0A1H0E7V0_9BACT</name>
<dbReference type="STRING" id="206665.SAMN04488516_10714"/>
<dbReference type="RefSeq" id="WP_143338921.1">
    <property type="nucleotide sequence ID" value="NZ_FNIN01000007.1"/>
</dbReference>
<evidence type="ECO:0000256" key="1">
    <source>
        <dbReference type="SAM" id="Phobius"/>
    </source>
</evidence>
<reference evidence="2 3" key="1">
    <citation type="submission" date="2016-10" db="EMBL/GenBank/DDBJ databases">
        <authorList>
            <person name="de Groot N.N."/>
        </authorList>
    </citation>
    <scope>NUCLEOTIDE SEQUENCE [LARGE SCALE GENOMIC DNA]</scope>
    <source>
        <strain evidence="2 3">DSM 15269</strain>
    </source>
</reference>
<keyword evidence="1" id="KW-0812">Transmembrane</keyword>
<dbReference type="OrthoDB" id="9799787at2"/>
<proteinExistence type="predicted"/>
<feature type="transmembrane region" description="Helical" evidence="1">
    <location>
        <begin position="38"/>
        <end position="57"/>
    </location>
</feature>